<organism evidence="1 2">
    <name type="scientific">Helianthus annuus</name>
    <name type="common">Common sunflower</name>
    <dbReference type="NCBI Taxonomy" id="4232"/>
    <lineage>
        <taxon>Eukaryota</taxon>
        <taxon>Viridiplantae</taxon>
        <taxon>Streptophyta</taxon>
        <taxon>Embryophyta</taxon>
        <taxon>Tracheophyta</taxon>
        <taxon>Spermatophyta</taxon>
        <taxon>Magnoliopsida</taxon>
        <taxon>eudicotyledons</taxon>
        <taxon>Gunneridae</taxon>
        <taxon>Pentapetalae</taxon>
        <taxon>asterids</taxon>
        <taxon>campanulids</taxon>
        <taxon>Asterales</taxon>
        <taxon>Asteraceae</taxon>
        <taxon>Asteroideae</taxon>
        <taxon>Heliantheae alliance</taxon>
        <taxon>Heliantheae</taxon>
        <taxon>Helianthus</taxon>
    </lineage>
</organism>
<protein>
    <submittedName>
        <fullName evidence="1">Isopenicillin N synthase</fullName>
    </submittedName>
</protein>
<dbReference type="AlphaFoldDB" id="A0A9K3ND32"/>
<gene>
    <name evidence="1" type="ORF">HanXRQr2_Chr08g0344451</name>
</gene>
<dbReference type="SUPFAM" id="SSF51197">
    <property type="entry name" value="Clavaminate synthase-like"/>
    <property type="match status" value="1"/>
</dbReference>
<evidence type="ECO:0000313" key="2">
    <source>
        <dbReference type="Proteomes" id="UP000215914"/>
    </source>
</evidence>
<accession>A0A9K3ND32</accession>
<name>A0A9K3ND32_HELAN</name>
<dbReference type="Gene3D" id="2.60.120.330">
    <property type="entry name" value="B-lactam Antibiotic, Isopenicillin N Synthase, Chain"/>
    <property type="match status" value="1"/>
</dbReference>
<evidence type="ECO:0000313" key="1">
    <source>
        <dbReference type="EMBL" id="KAF5795844.1"/>
    </source>
</evidence>
<proteinExistence type="predicted"/>
<dbReference type="InterPro" id="IPR027443">
    <property type="entry name" value="IPNS-like_sf"/>
</dbReference>
<reference evidence="1" key="2">
    <citation type="submission" date="2020-06" db="EMBL/GenBank/DDBJ databases">
        <title>Helianthus annuus Genome sequencing and assembly Release 2.</title>
        <authorList>
            <person name="Gouzy J."/>
            <person name="Langlade N."/>
            <person name="Munos S."/>
        </authorList>
    </citation>
    <scope>NUCLEOTIDE SEQUENCE</scope>
    <source>
        <tissue evidence="1">Leaves</tissue>
    </source>
</reference>
<dbReference type="Gramene" id="mRNA:HanXRQr2_Chr08g0344451">
    <property type="protein sequence ID" value="mRNA:HanXRQr2_Chr08g0344451"/>
    <property type="gene ID" value="HanXRQr2_Chr08g0344451"/>
</dbReference>
<dbReference type="Proteomes" id="UP000215914">
    <property type="component" value="Unassembled WGS sequence"/>
</dbReference>
<reference evidence="1" key="1">
    <citation type="journal article" date="2017" name="Nature">
        <title>The sunflower genome provides insights into oil metabolism, flowering and Asterid evolution.</title>
        <authorList>
            <person name="Badouin H."/>
            <person name="Gouzy J."/>
            <person name="Grassa C.J."/>
            <person name="Murat F."/>
            <person name="Staton S.E."/>
            <person name="Cottret L."/>
            <person name="Lelandais-Briere C."/>
            <person name="Owens G.L."/>
            <person name="Carrere S."/>
            <person name="Mayjonade B."/>
            <person name="Legrand L."/>
            <person name="Gill N."/>
            <person name="Kane N.C."/>
            <person name="Bowers J.E."/>
            <person name="Hubner S."/>
            <person name="Bellec A."/>
            <person name="Berard A."/>
            <person name="Berges H."/>
            <person name="Blanchet N."/>
            <person name="Boniface M.C."/>
            <person name="Brunel D."/>
            <person name="Catrice O."/>
            <person name="Chaidir N."/>
            <person name="Claudel C."/>
            <person name="Donnadieu C."/>
            <person name="Faraut T."/>
            <person name="Fievet G."/>
            <person name="Helmstetter N."/>
            <person name="King M."/>
            <person name="Knapp S.J."/>
            <person name="Lai Z."/>
            <person name="Le Paslier M.C."/>
            <person name="Lippi Y."/>
            <person name="Lorenzon L."/>
            <person name="Mandel J.R."/>
            <person name="Marage G."/>
            <person name="Marchand G."/>
            <person name="Marquand E."/>
            <person name="Bret-Mestries E."/>
            <person name="Morien E."/>
            <person name="Nambeesan S."/>
            <person name="Nguyen T."/>
            <person name="Pegot-Espagnet P."/>
            <person name="Pouilly N."/>
            <person name="Raftis F."/>
            <person name="Sallet E."/>
            <person name="Schiex T."/>
            <person name="Thomas J."/>
            <person name="Vandecasteele C."/>
            <person name="Vares D."/>
            <person name="Vear F."/>
            <person name="Vautrin S."/>
            <person name="Crespi M."/>
            <person name="Mangin B."/>
            <person name="Burke J.M."/>
            <person name="Salse J."/>
            <person name="Munos S."/>
            <person name="Vincourt P."/>
            <person name="Rieseberg L.H."/>
            <person name="Langlade N.B."/>
        </authorList>
    </citation>
    <scope>NUCLEOTIDE SEQUENCE</scope>
    <source>
        <tissue evidence="1">Leaves</tissue>
    </source>
</reference>
<sequence length="144" mass="16816">MKMRTLSNKIIEMLLMSLGVDFEKKFEPEFSSSEGYLRINNYSPPEIIEKDVEGLGMHTEIGGLQVRSKEGKWMDIEPCFCGSVGEKGLRGYRPFLCGDYMKFRENREKGKFEKVGFTVLQVLHLCKYLTHSSYIYLVHDYKYM</sequence>
<dbReference type="EMBL" id="MNCJ02000323">
    <property type="protein sequence ID" value="KAF5795844.1"/>
    <property type="molecule type" value="Genomic_DNA"/>
</dbReference>
<comment type="caution">
    <text evidence="1">The sequence shown here is derived from an EMBL/GenBank/DDBJ whole genome shotgun (WGS) entry which is preliminary data.</text>
</comment>
<keyword evidence="2" id="KW-1185">Reference proteome</keyword>